<dbReference type="AlphaFoldDB" id="A0A9P0JH77"/>
<evidence type="ECO:0000256" key="1">
    <source>
        <dbReference type="ARBA" id="ARBA00022490"/>
    </source>
</evidence>
<keyword evidence="3" id="KW-0648">Protein biosynthesis</keyword>
<evidence type="ECO:0000313" key="7">
    <source>
        <dbReference type="Proteomes" id="UP001154329"/>
    </source>
</evidence>
<name>A0A9P0JH77_APHGO</name>
<evidence type="ECO:0000256" key="4">
    <source>
        <dbReference type="SAM" id="MobiDB-lite"/>
    </source>
</evidence>
<dbReference type="PANTHER" id="PTHR13937">
    <property type="entry name" value="EUKARYOTIC TRANSLATION INITATION FACTOR 3, SUBUNIT 8 EIF3S8 -RELATED"/>
    <property type="match status" value="1"/>
</dbReference>
<dbReference type="GO" id="GO:0031369">
    <property type="term" value="F:translation initiation factor binding"/>
    <property type="evidence" value="ECO:0007669"/>
    <property type="project" value="InterPro"/>
</dbReference>
<feature type="domain" description="Eukaryotic translation initiation factor 3 subunit C N-terminal" evidence="5">
    <location>
        <begin position="58"/>
        <end position="179"/>
    </location>
</feature>
<gene>
    <name evidence="6" type="ORF">APHIGO_LOCUS11974</name>
</gene>
<feature type="compositionally biased region" description="Basic and acidic residues" evidence="4">
    <location>
        <begin position="54"/>
        <end position="80"/>
    </location>
</feature>
<dbReference type="EMBL" id="OU899037">
    <property type="protein sequence ID" value="CAH1738692.1"/>
    <property type="molecule type" value="Genomic_DNA"/>
</dbReference>
<dbReference type="GO" id="GO:0005852">
    <property type="term" value="C:eukaryotic translation initiation factor 3 complex"/>
    <property type="evidence" value="ECO:0007669"/>
    <property type="project" value="InterPro"/>
</dbReference>
<protein>
    <recommendedName>
        <fullName evidence="5">Eukaryotic translation initiation factor 3 subunit C N-terminal domain-containing protein</fullName>
    </recommendedName>
</protein>
<evidence type="ECO:0000313" key="6">
    <source>
        <dbReference type="EMBL" id="CAH1738692.1"/>
    </source>
</evidence>
<reference evidence="6" key="1">
    <citation type="submission" date="2022-02" db="EMBL/GenBank/DDBJ databases">
        <authorList>
            <person name="King R."/>
        </authorList>
    </citation>
    <scope>NUCLEOTIDE SEQUENCE</scope>
</reference>
<feature type="compositionally biased region" description="Polar residues" evidence="4">
    <location>
        <begin position="33"/>
        <end position="42"/>
    </location>
</feature>
<feature type="region of interest" description="Disordered" evidence="4">
    <location>
        <begin position="22"/>
        <end position="102"/>
    </location>
</feature>
<keyword evidence="1" id="KW-0963">Cytoplasm</keyword>
<reference evidence="6" key="2">
    <citation type="submission" date="2022-10" db="EMBL/GenBank/DDBJ databases">
        <authorList>
            <consortium name="ENA_rothamsted_submissions"/>
            <consortium name="culmorum"/>
            <person name="King R."/>
        </authorList>
    </citation>
    <scope>NUCLEOTIDE SEQUENCE</scope>
</reference>
<keyword evidence="7" id="KW-1185">Reference proteome</keyword>
<proteinExistence type="predicted"/>
<dbReference type="OrthoDB" id="29647at2759"/>
<organism evidence="6 7">
    <name type="scientific">Aphis gossypii</name>
    <name type="common">Cotton aphid</name>
    <dbReference type="NCBI Taxonomy" id="80765"/>
    <lineage>
        <taxon>Eukaryota</taxon>
        <taxon>Metazoa</taxon>
        <taxon>Ecdysozoa</taxon>
        <taxon>Arthropoda</taxon>
        <taxon>Hexapoda</taxon>
        <taxon>Insecta</taxon>
        <taxon>Pterygota</taxon>
        <taxon>Neoptera</taxon>
        <taxon>Paraneoptera</taxon>
        <taxon>Hemiptera</taxon>
        <taxon>Sternorrhyncha</taxon>
        <taxon>Aphidomorpha</taxon>
        <taxon>Aphidoidea</taxon>
        <taxon>Aphididae</taxon>
        <taxon>Aphidini</taxon>
        <taxon>Aphis</taxon>
        <taxon>Aphis</taxon>
    </lineage>
</organism>
<evidence type="ECO:0000256" key="2">
    <source>
        <dbReference type="ARBA" id="ARBA00022540"/>
    </source>
</evidence>
<dbReference type="Pfam" id="PF05470">
    <property type="entry name" value="eIF-3c_N"/>
    <property type="match status" value="1"/>
</dbReference>
<dbReference type="GO" id="GO:0003743">
    <property type="term" value="F:translation initiation factor activity"/>
    <property type="evidence" value="ECO:0007669"/>
    <property type="project" value="UniProtKB-KW"/>
</dbReference>
<evidence type="ECO:0000259" key="5">
    <source>
        <dbReference type="Pfam" id="PF05470"/>
    </source>
</evidence>
<dbReference type="PANTHER" id="PTHR13937:SF0">
    <property type="entry name" value="EUKARYOTIC TRANSLATION INITIATION FACTOR 3 SUBUNIT C-RELATED"/>
    <property type="match status" value="1"/>
</dbReference>
<dbReference type="InterPro" id="IPR027516">
    <property type="entry name" value="EIF3C"/>
</dbReference>
<dbReference type="GO" id="GO:0003723">
    <property type="term" value="F:RNA binding"/>
    <property type="evidence" value="ECO:0007669"/>
    <property type="project" value="InterPro"/>
</dbReference>
<dbReference type="Proteomes" id="UP001154329">
    <property type="component" value="Chromosome 4"/>
</dbReference>
<accession>A0A9P0JH77</accession>
<keyword evidence="2" id="KW-0396">Initiation factor</keyword>
<feature type="compositionally biased region" description="Basic residues" evidence="4">
    <location>
        <begin position="81"/>
        <end position="91"/>
    </location>
</feature>
<dbReference type="InterPro" id="IPR008905">
    <property type="entry name" value="EIF3C_N_dom"/>
</dbReference>
<evidence type="ECO:0000256" key="3">
    <source>
        <dbReference type="ARBA" id="ARBA00022917"/>
    </source>
</evidence>
<sequence length="184" mass="21444">MKMWILMKVKVKIQLLHLKKSEEKIPKVAKTGGDSNSDNSFDWGNDSESSSSSSEDKGQYQSIRERFLKKSSDKDDDEKKKERKEKPKKLKREKEDESDSEWQKVRRGVAISFEKPKMFAKDAEITPEAVLRKLTEVIAAHGKKRTDRREQFELLHELLLISEAHVKLGELRNKYNVICGITFY</sequence>